<accession>E1QWW4</accession>
<dbReference type="HOGENOM" id="CLU_1101958_0_0_11"/>
<reference evidence="1 2" key="1">
    <citation type="journal article" date="2010" name="Stand. Genomic Sci.">
        <title>Complete genome sequence of Olsenella uli type strain (VPI D76D-27C).</title>
        <authorList>
            <person name="Goker M."/>
            <person name="Held B."/>
            <person name="Lucas S."/>
            <person name="Nolan M."/>
            <person name="Yasawong M."/>
            <person name="Glavina Del Rio T."/>
            <person name="Tice H."/>
            <person name="Cheng J.F."/>
            <person name="Bruce D."/>
            <person name="Detter J.C."/>
            <person name="Tapia R."/>
            <person name="Han C."/>
            <person name="Goodwin L."/>
            <person name="Pitluck S."/>
            <person name="Liolios K."/>
            <person name="Ivanova N."/>
            <person name="Mavromatis K."/>
            <person name="Mikhailova N."/>
            <person name="Pati A."/>
            <person name="Chen A."/>
            <person name="Palaniappan K."/>
            <person name="Land M."/>
            <person name="Hauser L."/>
            <person name="Chang Y.J."/>
            <person name="Jeffries C.D."/>
            <person name="Rohde M."/>
            <person name="Sikorski J."/>
            <person name="Pukall R."/>
            <person name="Woyke T."/>
            <person name="Bristow J."/>
            <person name="Eisen J.A."/>
            <person name="Markowitz V."/>
            <person name="Hugenholtz P."/>
            <person name="Kyrpides N.C."/>
            <person name="Klenk H.P."/>
            <person name="Lapidus A."/>
        </authorList>
    </citation>
    <scope>NUCLEOTIDE SEQUENCE [LARGE SCALE GENOMIC DNA]</scope>
    <source>
        <strain evidence="2">ATCC 49627 / DSM 7084 / CIP 109912 / JCM 12494 / NCIMB 702895 / VPI D76D-27C</strain>
    </source>
</reference>
<sequence>MSLAPDPRRGHATSPRTLNRWACCFGDPVNLVDVDGGWPDVGKWIGDRANDVGKWWNDHAATSVTTTTIPGSCMGSWWGITPSQTKTVSTGGDRWLYTNITDGKVTGGGIRIPGVVSIGWNNGLTVSLGGGNYGGYTVGISAKLGMGQYGLSLDLDAQGGKSDNNWGLGVSAGIPQSGVRLSHNTTDDNGVVTHDQTDAHVNTALAAAIVVISVFGGEIVEALIAAGAGGLAGAGAGGLIFAMIPSFSSTCG</sequence>
<dbReference type="Proteomes" id="UP000000333">
    <property type="component" value="Chromosome"/>
</dbReference>
<dbReference type="eggNOG" id="COG3209">
    <property type="taxonomic scope" value="Bacteria"/>
</dbReference>
<dbReference type="AlphaFoldDB" id="E1QWW4"/>
<gene>
    <name evidence="1" type="ordered locus">Olsu_1518</name>
</gene>
<proteinExistence type="predicted"/>
<name>E1QWW4_OLSUV</name>
<dbReference type="STRING" id="633147.Olsu_1518"/>
<evidence type="ECO:0000313" key="1">
    <source>
        <dbReference type="EMBL" id="ADK68617.1"/>
    </source>
</evidence>
<dbReference type="EMBL" id="CP002106">
    <property type="protein sequence ID" value="ADK68617.1"/>
    <property type="molecule type" value="Genomic_DNA"/>
</dbReference>
<dbReference type="KEGG" id="ols:Olsu_1518"/>
<keyword evidence="2" id="KW-1185">Reference proteome</keyword>
<protein>
    <submittedName>
        <fullName evidence="1">Uncharacterized protein</fullName>
    </submittedName>
</protein>
<organism evidence="1 2">
    <name type="scientific">Olsenella uli (strain ATCC 49627 / DSM 7084 / CCUG 31166 / CIP 109912 / JCM 12494 / LMG 11480 / NCIMB 702895 / VPI D76D-27C)</name>
    <name type="common">Lactobacillus uli</name>
    <dbReference type="NCBI Taxonomy" id="633147"/>
    <lineage>
        <taxon>Bacteria</taxon>
        <taxon>Bacillati</taxon>
        <taxon>Actinomycetota</taxon>
        <taxon>Coriobacteriia</taxon>
        <taxon>Coriobacteriales</taxon>
        <taxon>Atopobiaceae</taxon>
        <taxon>Olsenella</taxon>
    </lineage>
</organism>
<evidence type="ECO:0000313" key="2">
    <source>
        <dbReference type="Proteomes" id="UP000000333"/>
    </source>
</evidence>